<feature type="region of interest" description="Disordered" evidence="1">
    <location>
        <begin position="122"/>
        <end position="149"/>
    </location>
</feature>
<reference evidence="4" key="1">
    <citation type="submission" date="2024-07" db="EMBL/GenBank/DDBJ databases">
        <title>Two chromosome-level genome assemblies of Korean endemic species Abeliophyllum distichum and Forsythia ovata (Oleaceae).</title>
        <authorList>
            <person name="Jang H."/>
        </authorList>
    </citation>
    <scope>NUCLEOTIDE SEQUENCE [LARGE SCALE GENOMIC DNA]</scope>
</reference>
<keyword evidence="4" id="KW-1185">Reference proteome</keyword>
<dbReference type="PANTHER" id="PTHR47592:SF27">
    <property type="entry name" value="OS08G0421700 PROTEIN"/>
    <property type="match status" value="1"/>
</dbReference>
<gene>
    <name evidence="3" type="ORF">Adt_05293</name>
</gene>
<evidence type="ECO:0000313" key="3">
    <source>
        <dbReference type="EMBL" id="KAL2531942.1"/>
    </source>
</evidence>
<dbReference type="Pfam" id="PF22936">
    <property type="entry name" value="Pol_BBD"/>
    <property type="match status" value="1"/>
</dbReference>
<feature type="domain" description="Retrovirus-related Pol polyprotein from transposon TNT 1-94-like beta-barrel" evidence="2">
    <location>
        <begin position="21"/>
        <end position="98"/>
    </location>
</feature>
<comment type="caution">
    <text evidence="3">The sequence shown here is derived from an EMBL/GenBank/DDBJ whole genome shotgun (WGS) entry which is preliminary data.</text>
</comment>
<proteinExistence type="predicted"/>
<evidence type="ECO:0000259" key="2">
    <source>
        <dbReference type="Pfam" id="PF22936"/>
    </source>
</evidence>
<evidence type="ECO:0000256" key="1">
    <source>
        <dbReference type="SAM" id="MobiDB-lite"/>
    </source>
</evidence>
<dbReference type="Proteomes" id="UP001604336">
    <property type="component" value="Unassembled WGS sequence"/>
</dbReference>
<dbReference type="EMBL" id="JBFOLK010000002">
    <property type="protein sequence ID" value="KAL2531942.1"/>
    <property type="molecule type" value="Genomic_DNA"/>
</dbReference>
<organism evidence="3 4">
    <name type="scientific">Abeliophyllum distichum</name>
    <dbReference type="NCBI Taxonomy" id="126358"/>
    <lineage>
        <taxon>Eukaryota</taxon>
        <taxon>Viridiplantae</taxon>
        <taxon>Streptophyta</taxon>
        <taxon>Embryophyta</taxon>
        <taxon>Tracheophyta</taxon>
        <taxon>Spermatophyta</taxon>
        <taxon>Magnoliopsida</taxon>
        <taxon>eudicotyledons</taxon>
        <taxon>Gunneridae</taxon>
        <taxon>Pentapetalae</taxon>
        <taxon>asterids</taxon>
        <taxon>lamiids</taxon>
        <taxon>Lamiales</taxon>
        <taxon>Oleaceae</taxon>
        <taxon>Forsythieae</taxon>
        <taxon>Abeliophyllum</taxon>
    </lineage>
</organism>
<evidence type="ECO:0000313" key="4">
    <source>
        <dbReference type="Proteomes" id="UP001604336"/>
    </source>
</evidence>
<dbReference type="AlphaFoldDB" id="A0ABD1V3P5"/>
<sequence length="149" mass="17473">MLLNSEPDEINLSMNSHIHEWILDSGASFYVTSNKFWFDHLYESDHGNVVVWGEVAYRITGVGNVTVKFDSGFVHTLREVRYVPHMGRNLISIGELESTRLQAHHDTRRQHLSHIMARLQTHHGTRRQQLRHNVGTRRQQLRHKDLNMD</sequence>
<accession>A0ABD1V3P5</accession>
<name>A0ABD1V3P5_9LAMI</name>
<dbReference type="PANTHER" id="PTHR47592">
    <property type="entry name" value="PBF68 PROTEIN"/>
    <property type="match status" value="1"/>
</dbReference>
<protein>
    <submittedName>
        <fullName evidence="3">CCHC-type domain-containing protein</fullName>
    </submittedName>
</protein>
<dbReference type="InterPro" id="IPR054722">
    <property type="entry name" value="PolX-like_BBD"/>
</dbReference>